<dbReference type="VEuPathDB" id="FungiDB:ASPFODRAFT_59913"/>
<sequence>MTAKHPKVALMGREAIVARKQASEARRRETKQSAGRPLGGEAFPTLQLLTLKVSREVWERRRIRTSKLQSLLGQIRLPSFRPYLILTMDELTRDYCITRTSRVSRGGRLMGGWTHGHYRHGQI</sequence>
<accession>A0A1M3TL07</accession>
<proteinExistence type="predicted"/>
<evidence type="ECO:0000313" key="3">
    <source>
        <dbReference type="Proteomes" id="UP000184063"/>
    </source>
</evidence>
<protein>
    <submittedName>
        <fullName evidence="2">Uncharacterized protein</fullName>
    </submittedName>
</protein>
<gene>
    <name evidence="2" type="ORF">ASPFODRAFT_59913</name>
</gene>
<dbReference type="EMBL" id="KV878240">
    <property type="protein sequence ID" value="OJZ87508.1"/>
    <property type="molecule type" value="Genomic_DNA"/>
</dbReference>
<name>A0A1M3TL07_ASPLC</name>
<organism evidence="2 3">
    <name type="scientific">Aspergillus luchuensis (strain CBS 106.47)</name>
    <dbReference type="NCBI Taxonomy" id="1137211"/>
    <lineage>
        <taxon>Eukaryota</taxon>
        <taxon>Fungi</taxon>
        <taxon>Dikarya</taxon>
        <taxon>Ascomycota</taxon>
        <taxon>Pezizomycotina</taxon>
        <taxon>Eurotiomycetes</taxon>
        <taxon>Eurotiomycetidae</taxon>
        <taxon>Eurotiales</taxon>
        <taxon>Aspergillaceae</taxon>
        <taxon>Aspergillus</taxon>
        <taxon>Aspergillus subgen. Circumdati</taxon>
    </lineage>
</organism>
<evidence type="ECO:0000256" key="1">
    <source>
        <dbReference type="SAM" id="MobiDB-lite"/>
    </source>
</evidence>
<dbReference type="AlphaFoldDB" id="A0A1M3TL07"/>
<feature type="compositionally biased region" description="Basic and acidic residues" evidence="1">
    <location>
        <begin position="21"/>
        <end position="31"/>
    </location>
</feature>
<feature type="region of interest" description="Disordered" evidence="1">
    <location>
        <begin position="19"/>
        <end position="39"/>
    </location>
</feature>
<evidence type="ECO:0000313" key="2">
    <source>
        <dbReference type="EMBL" id="OJZ87508.1"/>
    </source>
</evidence>
<dbReference type="Proteomes" id="UP000184063">
    <property type="component" value="Unassembled WGS sequence"/>
</dbReference>
<reference evidence="3" key="1">
    <citation type="journal article" date="2017" name="Genome Biol.">
        <title>Comparative genomics reveals high biological diversity and specific adaptations in the industrially and medically important fungal genus Aspergillus.</title>
        <authorList>
            <person name="de Vries R.P."/>
            <person name="Riley R."/>
            <person name="Wiebenga A."/>
            <person name="Aguilar-Osorio G."/>
            <person name="Amillis S."/>
            <person name="Uchima C.A."/>
            <person name="Anderluh G."/>
            <person name="Asadollahi M."/>
            <person name="Askin M."/>
            <person name="Barry K."/>
            <person name="Battaglia E."/>
            <person name="Bayram O."/>
            <person name="Benocci T."/>
            <person name="Braus-Stromeyer S.A."/>
            <person name="Caldana C."/>
            <person name="Canovas D."/>
            <person name="Cerqueira G.C."/>
            <person name="Chen F."/>
            <person name="Chen W."/>
            <person name="Choi C."/>
            <person name="Clum A."/>
            <person name="Dos Santos R.A."/>
            <person name="Damasio A.R."/>
            <person name="Diallinas G."/>
            <person name="Emri T."/>
            <person name="Fekete E."/>
            <person name="Flipphi M."/>
            <person name="Freyberg S."/>
            <person name="Gallo A."/>
            <person name="Gournas C."/>
            <person name="Habgood R."/>
            <person name="Hainaut M."/>
            <person name="Harispe M.L."/>
            <person name="Henrissat B."/>
            <person name="Hilden K.S."/>
            <person name="Hope R."/>
            <person name="Hossain A."/>
            <person name="Karabika E."/>
            <person name="Karaffa L."/>
            <person name="Karanyi Z."/>
            <person name="Krasevec N."/>
            <person name="Kuo A."/>
            <person name="Kusch H."/>
            <person name="LaButti K."/>
            <person name="Lagendijk E.L."/>
            <person name="Lapidus A."/>
            <person name="Levasseur A."/>
            <person name="Lindquist E."/>
            <person name="Lipzen A."/>
            <person name="Logrieco A.F."/>
            <person name="MacCabe A."/>
            <person name="Maekelae M.R."/>
            <person name="Malavazi I."/>
            <person name="Melin P."/>
            <person name="Meyer V."/>
            <person name="Mielnichuk N."/>
            <person name="Miskei M."/>
            <person name="Molnar A.P."/>
            <person name="Mule G."/>
            <person name="Ngan C.Y."/>
            <person name="Orejas M."/>
            <person name="Orosz E."/>
            <person name="Ouedraogo J.P."/>
            <person name="Overkamp K.M."/>
            <person name="Park H.-S."/>
            <person name="Perrone G."/>
            <person name="Piumi F."/>
            <person name="Punt P.J."/>
            <person name="Ram A.F."/>
            <person name="Ramon A."/>
            <person name="Rauscher S."/>
            <person name="Record E."/>
            <person name="Riano-Pachon D.M."/>
            <person name="Robert V."/>
            <person name="Roehrig J."/>
            <person name="Ruller R."/>
            <person name="Salamov A."/>
            <person name="Salih N.S."/>
            <person name="Samson R.A."/>
            <person name="Sandor E."/>
            <person name="Sanguinetti M."/>
            <person name="Schuetze T."/>
            <person name="Sepcic K."/>
            <person name="Shelest E."/>
            <person name="Sherlock G."/>
            <person name="Sophianopoulou V."/>
            <person name="Squina F.M."/>
            <person name="Sun H."/>
            <person name="Susca A."/>
            <person name="Todd R.B."/>
            <person name="Tsang A."/>
            <person name="Unkles S.E."/>
            <person name="van de Wiele N."/>
            <person name="van Rossen-Uffink D."/>
            <person name="Oliveira J.V."/>
            <person name="Vesth T.C."/>
            <person name="Visser J."/>
            <person name="Yu J.-H."/>
            <person name="Zhou M."/>
            <person name="Andersen M.R."/>
            <person name="Archer D.B."/>
            <person name="Baker S.E."/>
            <person name="Benoit I."/>
            <person name="Brakhage A.A."/>
            <person name="Braus G.H."/>
            <person name="Fischer R."/>
            <person name="Frisvad J.C."/>
            <person name="Goldman G.H."/>
            <person name="Houbraken J."/>
            <person name="Oakley B."/>
            <person name="Pocsi I."/>
            <person name="Scazzocchio C."/>
            <person name="Seiboth B."/>
            <person name="vanKuyk P.A."/>
            <person name="Wortman J."/>
            <person name="Dyer P.S."/>
            <person name="Grigoriev I.V."/>
        </authorList>
    </citation>
    <scope>NUCLEOTIDE SEQUENCE [LARGE SCALE GENOMIC DNA]</scope>
    <source>
        <strain evidence="3">CBS 106.47</strain>
    </source>
</reference>